<dbReference type="AlphaFoldDB" id="D0LKG2"/>
<accession>D0LKG2</accession>
<evidence type="ECO:0000313" key="2">
    <source>
        <dbReference type="EMBL" id="ACY15010.1"/>
    </source>
</evidence>
<evidence type="ECO:0000313" key="3">
    <source>
        <dbReference type="Proteomes" id="UP000001880"/>
    </source>
</evidence>
<keyword evidence="3" id="KW-1185">Reference proteome</keyword>
<dbReference type="OrthoDB" id="5512334at2"/>
<feature type="region of interest" description="Disordered" evidence="1">
    <location>
        <begin position="229"/>
        <end position="251"/>
    </location>
</feature>
<gene>
    <name evidence="2" type="ordered locus">Hoch_2474</name>
</gene>
<sequence length="304" mass="33009">METTNTQFRNRRADAAYVVSSLDEHCDELVHGLLAHNTYLPADEQITPAAVRTFLRWLGATLRHQTEAMSASESVCASASTGEPSARQRRDVAAGALATELSRARNRVSSALGSSRLARYGLDQVTPSLPSERVDYGREVAERLREHACIEDDGLGGTLDTVTLAKALERAVALLDAAILEHLREIRHAQGARARRERATGRWVDVYGNGSAVFASLYRMAEQAELARQMVRPSSRRTEGPSGGQGRPGDADLARAAELAPATAAIADDGRALARVSVVVRRRRFREPKPEVGAYSLACSQPRV</sequence>
<dbReference type="Proteomes" id="UP000001880">
    <property type="component" value="Chromosome"/>
</dbReference>
<reference evidence="2 3" key="1">
    <citation type="journal article" date="2010" name="Stand. Genomic Sci.">
        <title>Complete genome sequence of Haliangium ochraceum type strain (SMP-2).</title>
        <authorList>
            <consortium name="US DOE Joint Genome Institute (JGI-PGF)"/>
            <person name="Ivanova N."/>
            <person name="Daum C."/>
            <person name="Lang E."/>
            <person name="Abt B."/>
            <person name="Kopitz M."/>
            <person name="Saunders E."/>
            <person name="Lapidus A."/>
            <person name="Lucas S."/>
            <person name="Glavina Del Rio T."/>
            <person name="Nolan M."/>
            <person name="Tice H."/>
            <person name="Copeland A."/>
            <person name="Cheng J.F."/>
            <person name="Chen F."/>
            <person name="Bruce D."/>
            <person name="Goodwin L."/>
            <person name="Pitluck S."/>
            <person name="Mavromatis K."/>
            <person name="Pati A."/>
            <person name="Mikhailova N."/>
            <person name="Chen A."/>
            <person name="Palaniappan K."/>
            <person name="Land M."/>
            <person name="Hauser L."/>
            <person name="Chang Y.J."/>
            <person name="Jeffries C.D."/>
            <person name="Detter J.C."/>
            <person name="Brettin T."/>
            <person name="Rohde M."/>
            <person name="Goker M."/>
            <person name="Bristow J."/>
            <person name="Markowitz V."/>
            <person name="Eisen J.A."/>
            <person name="Hugenholtz P."/>
            <person name="Kyrpides N.C."/>
            <person name="Klenk H.P."/>
        </authorList>
    </citation>
    <scope>NUCLEOTIDE SEQUENCE [LARGE SCALE GENOMIC DNA]</scope>
    <source>
        <strain evidence="3">DSM 14365 / CIP 107738 / JCM 11303 / AJ 13395 / SMP-2</strain>
    </source>
</reference>
<dbReference type="HOGENOM" id="CLU_914552_0_0_7"/>
<name>D0LKG2_HALO1</name>
<protein>
    <submittedName>
        <fullName evidence="2">Uncharacterized protein</fullName>
    </submittedName>
</protein>
<dbReference type="STRING" id="502025.Hoch_2474"/>
<proteinExistence type="predicted"/>
<dbReference type="RefSeq" id="WP_012827618.1">
    <property type="nucleotide sequence ID" value="NC_013440.1"/>
</dbReference>
<dbReference type="EMBL" id="CP001804">
    <property type="protein sequence ID" value="ACY15010.1"/>
    <property type="molecule type" value="Genomic_DNA"/>
</dbReference>
<dbReference type="KEGG" id="hoh:Hoch_2474"/>
<organism evidence="2 3">
    <name type="scientific">Haliangium ochraceum (strain DSM 14365 / JCM 11303 / SMP-2)</name>
    <dbReference type="NCBI Taxonomy" id="502025"/>
    <lineage>
        <taxon>Bacteria</taxon>
        <taxon>Pseudomonadati</taxon>
        <taxon>Myxococcota</taxon>
        <taxon>Polyangia</taxon>
        <taxon>Haliangiales</taxon>
        <taxon>Kofleriaceae</taxon>
        <taxon>Haliangium</taxon>
    </lineage>
</organism>
<evidence type="ECO:0000256" key="1">
    <source>
        <dbReference type="SAM" id="MobiDB-lite"/>
    </source>
</evidence>